<dbReference type="InterPro" id="IPR017941">
    <property type="entry name" value="Rieske_2Fe-2S"/>
</dbReference>
<keyword evidence="4" id="KW-0408">Iron</keyword>
<dbReference type="Gene3D" id="2.102.10.10">
    <property type="entry name" value="Rieske [2Fe-2S] iron-sulphur domain"/>
    <property type="match status" value="1"/>
</dbReference>
<reference evidence="8 9" key="1">
    <citation type="submission" date="2022-02" db="EMBL/GenBank/DDBJ databases">
        <title>Draft genome sequence of Mezorhizobium retamae strain IRAMC:0171 isolated from Retama raetam nodules.</title>
        <authorList>
            <person name="Bengaied R."/>
            <person name="Sbissi I."/>
            <person name="Huber K."/>
            <person name="Ghodbane F."/>
            <person name="Nouioui I."/>
            <person name="Tarhouni M."/>
            <person name="Gtari M."/>
        </authorList>
    </citation>
    <scope>NUCLEOTIDE SEQUENCE [LARGE SCALE GENOMIC DNA]</scope>
    <source>
        <strain evidence="8 9">IRAMC:0171</strain>
    </source>
</reference>
<name>A0ABS9QLS2_9HYPH</name>
<dbReference type="InterPro" id="IPR005805">
    <property type="entry name" value="Rieske_Fe-S_prot_C"/>
</dbReference>
<dbReference type="PROSITE" id="PS51296">
    <property type="entry name" value="RIESKE"/>
    <property type="match status" value="1"/>
</dbReference>
<evidence type="ECO:0000313" key="8">
    <source>
        <dbReference type="EMBL" id="MCG7508398.1"/>
    </source>
</evidence>
<keyword evidence="3" id="KW-0560">Oxidoreductase</keyword>
<dbReference type="Proteomes" id="UP001201701">
    <property type="component" value="Unassembled WGS sequence"/>
</dbReference>
<gene>
    <name evidence="8" type="ORF">L4923_25475</name>
</gene>
<dbReference type="Pfam" id="PF00355">
    <property type="entry name" value="Rieske"/>
    <property type="match status" value="1"/>
</dbReference>
<dbReference type="InterPro" id="IPR036188">
    <property type="entry name" value="FAD/NAD-bd_sf"/>
</dbReference>
<feature type="domain" description="Rieske" evidence="7">
    <location>
        <begin position="419"/>
        <end position="513"/>
    </location>
</feature>
<comment type="caution">
    <text evidence="8">The sequence shown here is derived from an EMBL/GenBank/DDBJ whole genome shotgun (WGS) entry which is preliminary data.</text>
</comment>
<keyword evidence="2" id="KW-0479">Metal-binding</keyword>
<dbReference type="PANTHER" id="PTHR13847">
    <property type="entry name" value="SARCOSINE DEHYDROGENASE-RELATED"/>
    <property type="match status" value="1"/>
</dbReference>
<dbReference type="InterPro" id="IPR036922">
    <property type="entry name" value="Rieske_2Fe-2S_sf"/>
</dbReference>
<dbReference type="EMBL" id="JAKREW010000041">
    <property type="protein sequence ID" value="MCG7508398.1"/>
    <property type="molecule type" value="Genomic_DNA"/>
</dbReference>
<dbReference type="Gene3D" id="3.50.50.60">
    <property type="entry name" value="FAD/NAD(P)-binding domain"/>
    <property type="match status" value="1"/>
</dbReference>
<evidence type="ECO:0000256" key="3">
    <source>
        <dbReference type="ARBA" id="ARBA00023002"/>
    </source>
</evidence>
<evidence type="ECO:0000259" key="7">
    <source>
        <dbReference type="PROSITE" id="PS51296"/>
    </source>
</evidence>
<dbReference type="SUPFAM" id="SSF51905">
    <property type="entry name" value="FAD/NAD(P)-binding domain"/>
    <property type="match status" value="1"/>
</dbReference>
<accession>A0ABS9QLS2</accession>
<keyword evidence="9" id="KW-1185">Reference proteome</keyword>
<dbReference type="PRINTS" id="PR00162">
    <property type="entry name" value="RIESKE"/>
</dbReference>
<dbReference type="InterPro" id="IPR006076">
    <property type="entry name" value="FAD-dep_OxRdtase"/>
</dbReference>
<keyword evidence="1" id="KW-0001">2Fe-2S</keyword>
<sequence>MTSNGVFWLDTPKQAKAGKISSDLELDVAIVGGGMVGLNCAYLLGQTGLDVGVFEARRIGRQATGKSTAKITSQHGAKYRSLLKDFGSDGARLYADANQRAVSGIAELCNSLPDKAAIERRDAYVFARTPKEADDLRDEAEVAAELGLPAAFVSDAGLPFPVEGALKFSAQYQFDPYLYLTGLAELLRGNGCHVHQDSRVEDIVADGVADPLVLRVDGHTVRARFAVVATQMPIIGDGLFYARAFPLAHPVAAVRMPADLQLDGMYLSAGQPSISIRTAKRREDDYLIVAGPEFRPGEPGGQADAVDQTLAFFDRTLEAGQPTHLWINEDFRSMDGVPFIGPATDDKPNLLVATGFGAWGITQGYVAAEVLAHRILGKEHACRDLFDATRIKPVTGGPSFLAENVKTAVHLVGDRYLGGKTVELDAIEPGQGGVIKHDGELLAVRRGEDGGLTALSASCTHLGCTVDWNAVDRTWDCPCHGSRFEENGEVLSGPAKARLPARELASGKKKVTV</sequence>
<keyword evidence="5" id="KW-0411">Iron-sulfur</keyword>
<dbReference type="SUPFAM" id="SSF50022">
    <property type="entry name" value="ISP domain"/>
    <property type="match status" value="1"/>
</dbReference>
<evidence type="ECO:0000256" key="4">
    <source>
        <dbReference type="ARBA" id="ARBA00023004"/>
    </source>
</evidence>
<organism evidence="8 9">
    <name type="scientific">Mesorhizobium retamae</name>
    <dbReference type="NCBI Taxonomy" id="2912854"/>
    <lineage>
        <taxon>Bacteria</taxon>
        <taxon>Pseudomonadati</taxon>
        <taxon>Pseudomonadota</taxon>
        <taxon>Alphaproteobacteria</taxon>
        <taxon>Hyphomicrobiales</taxon>
        <taxon>Phyllobacteriaceae</taxon>
        <taxon>Mesorhizobium</taxon>
    </lineage>
</organism>
<proteinExistence type="predicted"/>
<evidence type="ECO:0000313" key="9">
    <source>
        <dbReference type="Proteomes" id="UP001201701"/>
    </source>
</evidence>
<dbReference type="PANTHER" id="PTHR13847:SF274">
    <property type="entry name" value="RIESKE 2FE-2S IRON-SULFUR PROTEIN YHFW-RELATED"/>
    <property type="match status" value="1"/>
</dbReference>
<evidence type="ECO:0000256" key="1">
    <source>
        <dbReference type="ARBA" id="ARBA00022714"/>
    </source>
</evidence>
<evidence type="ECO:0000256" key="6">
    <source>
        <dbReference type="ARBA" id="ARBA00023157"/>
    </source>
</evidence>
<evidence type="ECO:0000256" key="5">
    <source>
        <dbReference type="ARBA" id="ARBA00023014"/>
    </source>
</evidence>
<protein>
    <submittedName>
        <fullName evidence="8">FAD-dependent oxidoreductase</fullName>
    </submittedName>
</protein>
<dbReference type="RefSeq" id="WP_239369911.1">
    <property type="nucleotide sequence ID" value="NZ_JAKREW010000041.1"/>
</dbReference>
<dbReference type="Gene3D" id="3.30.9.10">
    <property type="entry name" value="D-Amino Acid Oxidase, subunit A, domain 2"/>
    <property type="match status" value="1"/>
</dbReference>
<evidence type="ECO:0000256" key="2">
    <source>
        <dbReference type="ARBA" id="ARBA00022723"/>
    </source>
</evidence>
<dbReference type="Pfam" id="PF01266">
    <property type="entry name" value="DAO"/>
    <property type="match status" value="1"/>
</dbReference>
<keyword evidence="6" id="KW-1015">Disulfide bond</keyword>